<name>A0A120FRK7_9HYPH</name>
<accession>A0A120FRK7</accession>
<proteinExistence type="predicted"/>
<dbReference type="AlphaFoldDB" id="A0A120FRK7"/>
<evidence type="ECO:0000313" key="1">
    <source>
        <dbReference type="EMBL" id="KWV60304.1"/>
    </source>
</evidence>
<sequence>MIVKPAIEGRLMRYALLKGSDVCMVSDSLAKAERERAFFVSRYGQTVEIVAIEDGDGASARLQRQLAIRNPRDET</sequence>
<protein>
    <submittedName>
        <fullName evidence="1">Uncharacterized protein</fullName>
    </submittedName>
</protein>
<dbReference type="Proteomes" id="UP000068164">
    <property type="component" value="Unassembled WGS sequence"/>
</dbReference>
<evidence type="ECO:0000313" key="2">
    <source>
        <dbReference type="Proteomes" id="UP000068164"/>
    </source>
</evidence>
<dbReference type="EMBL" id="LNCD01000001">
    <property type="protein sequence ID" value="KWV60304.1"/>
    <property type="molecule type" value="Genomic_DNA"/>
</dbReference>
<organism evidence="1 2">
    <name type="scientific">Rhizobium altiplani</name>
    <dbReference type="NCBI Taxonomy" id="1864509"/>
    <lineage>
        <taxon>Bacteria</taxon>
        <taxon>Pseudomonadati</taxon>
        <taxon>Pseudomonadota</taxon>
        <taxon>Alphaproteobacteria</taxon>
        <taxon>Hyphomicrobiales</taxon>
        <taxon>Rhizobiaceae</taxon>
        <taxon>Rhizobium/Agrobacterium group</taxon>
        <taxon>Rhizobium</taxon>
    </lineage>
</organism>
<comment type="caution">
    <text evidence="1">The sequence shown here is derived from an EMBL/GenBank/DDBJ whole genome shotgun (WGS) entry which is preliminary data.</text>
</comment>
<gene>
    <name evidence="1" type="ORF">AS026_00430</name>
</gene>
<keyword evidence="2" id="KW-1185">Reference proteome</keyword>
<reference evidence="1 2" key="1">
    <citation type="submission" date="2015-11" db="EMBL/GenBank/DDBJ databases">
        <title>Draft Genome Sequence of the Strain BR 10423 (Rhizobium sp.) isolated from nodules of Mimosa pudica.</title>
        <authorList>
            <person name="Barauna A.C."/>
            <person name="Zilli J.E."/>
            <person name="Simoes-Araujo J.L."/>
            <person name="Reis V.M."/>
            <person name="James E.K."/>
            <person name="Reis F.B.Jr."/>
            <person name="Rouws L.F."/>
            <person name="Passos S.R."/>
            <person name="Gois S.R."/>
        </authorList>
    </citation>
    <scope>NUCLEOTIDE SEQUENCE [LARGE SCALE GENOMIC DNA]</scope>
    <source>
        <strain evidence="1 2">BR10423</strain>
    </source>
</reference>